<dbReference type="SUPFAM" id="SSF49899">
    <property type="entry name" value="Concanavalin A-like lectins/glucanases"/>
    <property type="match status" value="1"/>
</dbReference>
<evidence type="ECO:0000256" key="1">
    <source>
        <dbReference type="ARBA" id="ARBA00004138"/>
    </source>
</evidence>
<dbReference type="GO" id="GO:0005975">
    <property type="term" value="P:carbohydrate metabolic process"/>
    <property type="evidence" value="ECO:0007669"/>
    <property type="project" value="UniProtKB-ARBA"/>
</dbReference>
<organism evidence="10">
    <name type="scientific">Flavobacterium sp. WC2409</name>
    <dbReference type="NCBI Taxonomy" id="3234139"/>
    <lineage>
        <taxon>Bacteria</taxon>
        <taxon>Pseudomonadati</taxon>
        <taxon>Bacteroidota</taxon>
        <taxon>Flavobacteriia</taxon>
        <taxon>Flavobacteriales</taxon>
        <taxon>Flavobacteriaceae</taxon>
        <taxon>Flavobacterium</taxon>
    </lineage>
</organism>
<gene>
    <name evidence="10" type="ORF">AB3G34_08410</name>
</gene>
<feature type="domain" description="HYDIN/VesB/CFA65-like Ig-like" evidence="8">
    <location>
        <begin position="164"/>
        <end position="257"/>
    </location>
</feature>
<dbReference type="RefSeq" id="WP_369752128.1">
    <property type="nucleotide sequence ID" value="NZ_CP165625.1"/>
</dbReference>
<dbReference type="Gene3D" id="2.60.40.10">
    <property type="entry name" value="Immunoglobulins"/>
    <property type="match status" value="1"/>
</dbReference>
<evidence type="ECO:0000256" key="5">
    <source>
        <dbReference type="ARBA" id="ARBA00023069"/>
    </source>
</evidence>
<evidence type="ECO:0000259" key="8">
    <source>
        <dbReference type="Pfam" id="PF22544"/>
    </source>
</evidence>
<dbReference type="GO" id="GO:0005737">
    <property type="term" value="C:cytoplasm"/>
    <property type="evidence" value="ECO:0007669"/>
    <property type="project" value="UniProtKB-SubCell"/>
</dbReference>
<dbReference type="GO" id="GO:0004553">
    <property type="term" value="F:hydrolase activity, hydrolyzing O-glycosyl compounds"/>
    <property type="evidence" value="ECO:0007669"/>
    <property type="project" value="UniProtKB-ARBA"/>
</dbReference>
<reference evidence="10" key="1">
    <citation type="submission" date="2024-07" db="EMBL/GenBank/DDBJ databases">
        <authorList>
            <person name="Biller S.J."/>
        </authorList>
    </citation>
    <scope>NUCLEOTIDE SEQUENCE</scope>
    <source>
        <strain evidence="10">WC2409</strain>
    </source>
</reference>
<proteinExistence type="predicted"/>
<feature type="domain" description="DUF8202" evidence="9">
    <location>
        <begin position="523"/>
        <end position="709"/>
    </location>
</feature>
<dbReference type="InterPro" id="IPR053879">
    <property type="entry name" value="HYDIN_VesB_CFA65-like_Ig"/>
</dbReference>
<dbReference type="InterPro" id="IPR013320">
    <property type="entry name" value="ConA-like_dom_sf"/>
</dbReference>
<dbReference type="InterPro" id="IPR026444">
    <property type="entry name" value="Secre_tail"/>
</dbReference>
<feature type="signal peptide" evidence="7">
    <location>
        <begin position="1"/>
        <end position="23"/>
    </location>
</feature>
<evidence type="ECO:0000256" key="2">
    <source>
        <dbReference type="ARBA" id="ARBA00004496"/>
    </source>
</evidence>
<protein>
    <submittedName>
        <fullName evidence="10">LamG-like jellyroll fold domain-containing protein</fullName>
    </submittedName>
</protein>
<dbReference type="Pfam" id="PF13385">
    <property type="entry name" value="Laminin_G_3"/>
    <property type="match status" value="1"/>
</dbReference>
<dbReference type="NCBIfam" id="NF012200">
    <property type="entry name" value="choice_anch_D"/>
    <property type="match status" value="1"/>
</dbReference>
<sequence>MKLKLLKKLFFIILLLSSLINFAQTATINVSYGSPAINISNGGSVAFGLSGEIEFSVTNIPTNGNPTLNIQSISSSNLNFVISSIPYISDDKIKKGDVGKFKIKRNSYSCGTGSSVITIDSNIGLFSFTVSFDNRPSISVLGGTPTQPISNGQTVPTSATGTLFGTVTVGASASRTYAIVNTGTCPLILGSLTCFGYNPSTGVQSADFSIVLLTATTINPGGVAYLMVKFTPQSTGTKEAIISIPSNDSAKPIYTYVVSGEGYDPTITGPGGGNPDFRLWLKATRGVNLATGVKIPLWKDLGSLGKDASQTTIANQPTFIDAASGNINYNPVVKFQNDGSGISQFLYNIDNGYYTHETFIVMEPDVTIDGSTSPMTIISGTSAANPSYPIISGEHTGIGFGNFSTRLTNERLWFNQWQTTTTTPYFSTGDAIGNYSKAGIINTRNKTTTASDGVDLLFNTNTVGTLVSSSVSFSNLGYLDGSTWKGTPYNIGKNINSGTNYGNLNGRVAEILSYASRVLDGNRPKIETYLAIKYGITLGINGTSKDYINSAGGIIWNSTSNAGFNYNIAGIGRDIASDLYQKQSRSSNDNNEVTIGLGVIASTNSANINEFVIDKNFLVWGSDNGTYSAGSSNVTTIRTGLTSSVTKINKKWKVVETGGDVGNVFVGIPVAAFSAFSKLATEEYALIVSDNSAFNDGDIVDVIPLKSDGNGNLQTWYDFDGTKYFTFGKVPKVESKELVSIGASNFLVGEYALNLNSGSFTIGFWLRNDGTVAANKTIMSKGINLELRLNSANKIEALWDGSLKFVSNTAVADGKWHNIVAIYYLGSADLYIDGVLDSSTFNLQNPTPNYSRYSVGALYVNKNDIRTPFYGEIDEIHIWDTALTLNQLNYLMNQEINKFVDNTADGAILPHNISSNEIKSIPWTTLKAYYDFNTFYGTTIEGLTDERNFLRIKYLNKNKIIAGVQTAPLPYETIADGAWNDSSIWKNGAIQTIPNAVSIVNVGLTVNGNIVKIKHNVTSTGNKTVLGLFVEGTDATTYKKLSINNDTKIQISHYLKLDGLIDLTGQSQLVQTLNSELDVSSIGFIKRDQQGTVNKYNYNYWSSPVGPINGTAINNNYTVDGVFKDGTTTTPLAINWVSGYDGSASPLSLARYWLYKFENGSEYANWIHFIETDPIRPSQGFTLKGAGVSGSTQNYTFKGKPFNGLINSNTVLADNLFLVGNPYPSALDAFEFIRDNISVANGGNNSVNIIDGTLYFWQHSPSNGTHILSGYTGGYATLTLVGGVAPVAPVGISGVGTSTKISYQYIPVGQGFFVNGDVSIGTSEPIIFNNNQRAFVKESDVDDLSVPISNTLFKNSVSNKTKKTDHFNDNSNDIVYNIYNTKIRLGFNTVNKFHRELLIGFMNEYATDGVDVGYDAYQIDTQDNDSYFLINNLEYTIQGVGSFDTSKTYSLGVVVDTPGAVQFMIDAVEFLPSNTNISIHDKETSTYYDITNGTAEIDLVAGSYNNRFELTFETAKTLAVEKNELKNSNLLIYNNDLEKKINITKKADVIIDEVSIYNILGQKLIGVDNLSGLDTIEIPFNLQRGTYIVKINTNKGMISQKVLKK</sequence>
<accession>A0AB39VWK2</accession>
<keyword evidence="6" id="KW-0966">Cell projection</keyword>
<keyword evidence="3" id="KW-0963">Cytoplasm</keyword>
<comment type="subcellular location">
    <subcellularLocation>
        <location evidence="1">Cell projection</location>
        <location evidence="1">Cilium</location>
    </subcellularLocation>
    <subcellularLocation>
        <location evidence="2">Cytoplasm</location>
    </subcellularLocation>
</comment>
<dbReference type="InterPro" id="IPR013783">
    <property type="entry name" value="Ig-like_fold"/>
</dbReference>
<dbReference type="Gene3D" id="2.60.120.200">
    <property type="match status" value="1"/>
</dbReference>
<dbReference type="NCBIfam" id="TIGR04183">
    <property type="entry name" value="Por_Secre_tail"/>
    <property type="match status" value="1"/>
</dbReference>
<evidence type="ECO:0000256" key="4">
    <source>
        <dbReference type="ARBA" id="ARBA00022729"/>
    </source>
</evidence>
<evidence type="ECO:0000256" key="3">
    <source>
        <dbReference type="ARBA" id="ARBA00022490"/>
    </source>
</evidence>
<dbReference type="EMBL" id="CP165625">
    <property type="protein sequence ID" value="XDU93918.1"/>
    <property type="molecule type" value="Genomic_DNA"/>
</dbReference>
<name>A0AB39VWK2_9FLAO</name>
<evidence type="ECO:0000313" key="10">
    <source>
        <dbReference type="EMBL" id="XDU93918.1"/>
    </source>
</evidence>
<dbReference type="Pfam" id="PF26628">
    <property type="entry name" value="DUF8202"/>
    <property type="match status" value="1"/>
</dbReference>
<dbReference type="Pfam" id="PF22544">
    <property type="entry name" value="HYDIN_VesB_CFA65-like_Ig"/>
    <property type="match status" value="1"/>
</dbReference>
<dbReference type="InterPro" id="IPR058515">
    <property type="entry name" value="DUF8202"/>
</dbReference>
<keyword evidence="4 7" id="KW-0732">Signal</keyword>
<keyword evidence="5" id="KW-0969">Cilium</keyword>
<feature type="chain" id="PRO_5044213420" evidence="7">
    <location>
        <begin position="24"/>
        <end position="1605"/>
    </location>
</feature>
<evidence type="ECO:0000256" key="6">
    <source>
        <dbReference type="ARBA" id="ARBA00023273"/>
    </source>
</evidence>
<evidence type="ECO:0000256" key="7">
    <source>
        <dbReference type="SAM" id="SignalP"/>
    </source>
</evidence>
<evidence type="ECO:0000259" key="9">
    <source>
        <dbReference type="Pfam" id="PF26628"/>
    </source>
</evidence>